<dbReference type="GO" id="GO:0043138">
    <property type="term" value="F:3'-5' DNA helicase activity"/>
    <property type="evidence" value="ECO:0007669"/>
    <property type="project" value="UniProtKB-EC"/>
</dbReference>
<dbReference type="InterPro" id="IPR041236">
    <property type="entry name" value="PriA_C"/>
</dbReference>
<organism evidence="15 16">
    <name type="scientific">Mesonia phycicola</name>
    <dbReference type="NCBI Taxonomy" id="579105"/>
    <lineage>
        <taxon>Bacteria</taxon>
        <taxon>Pseudomonadati</taxon>
        <taxon>Bacteroidota</taxon>
        <taxon>Flavobacteriia</taxon>
        <taxon>Flavobacteriales</taxon>
        <taxon>Flavobacteriaceae</taxon>
        <taxon>Mesonia</taxon>
    </lineage>
</organism>
<dbReference type="GO" id="GO:0006302">
    <property type="term" value="P:double-strand break repair"/>
    <property type="evidence" value="ECO:0007669"/>
    <property type="project" value="InterPro"/>
</dbReference>
<dbReference type="GO" id="GO:0016887">
    <property type="term" value="F:ATP hydrolysis activity"/>
    <property type="evidence" value="ECO:0007669"/>
    <property type="project" value="RHEA"/>
</dbReference>
<dbReference type="PANTHER" id="PTHR30580">
    <property type="entry name" value="PRIMOSOMAL PROTEIN N"/>
    <property type="match status" value="1"/>
</dbReference>
<keyword evidence="6 12" id="KW-0347">Helicase</keyword>
<gene>
    <name evidence="12" type="primary">priA</name>
    <name evidence="15" type="ORF">SAMN04488096_104138</name>
</gene>
<dbReference type="InterPro" id="IPR014001">
    <property type="entry name" value="Helicase_ATP-bd"/>
</dbReference>
<comment type="similarity">
    <text evidence="12">Belongs to the helicase family. PriA subfamily.</text>
</comment>
<comment type="cofactor">
    <cofactor evidence="12">
        <name>Zn(2+)</name>
        <dbReference type="ChEBI" id="CHEBI:29105"/>
    </cofactor>
    <text evidence="12">Binds 2 zinc ions per subunit.</text>
</comment>
<dbReference type="AlphaFoldDB" id="A0A1M6DRZ7"/>
<dbReference type="InterPro" id="IPR006935">
    <property type="entry name" value="Helicase/UvrB_N"/>
</dbReference>
<dbReference type="PROSITE" id="PS51194">
    <property type="entry name" value="HELICASE_CTER"/>
    <property type="match status" value="1"/>
</dbReference>
<dbReference type="InterPro" id="IPR040498">
    <property type="entry name" value="PriA_CRR"/>
</dbReference>
<proteinExistence type="inferred from homology"/>
<feature type="binding site" evidence="12">
    <location>
        <position position="553"/>
    </location>
    <ligand>
        <name>Zn(2+)</name>
        <dbReference type="ChEBI" id="CHEBI:29105"/>
        <label>2</label>
    </ligand>
</feature>
<dbReference type="STRING" id="579105.SAMN04488096_104138"/>
<feature type="domain" description="Helicase ATP-binding" evidence="13">
    <location>
        <begin position="292"/>
        <end position="460"/>
    </location>
</feature>
<evidence type="ECO:0000256" key="4">
    <source>
        <dbReference type="ARBA" id="ARBA00022741"/>
    </source>
</evidence>
<evidence type="ECO:0000259" key="14">
    <source>
        <dbReference type="PROSITE" id="PS51194"/>
    </source>
</evidence>
<dbReference type="InterPro" id="IPR042115">
    <property type="entry name" value="PriA_3primeBD_sf"/>
</dbReference>
<protein>
    <recommendedName>
        <fullName evidence="12">Replication restart protein PriA</fullName>
    </recommendedName>
    <alternativeName>
        <fullName evidence="12">ATP-dependent DNA helicase PriA</fullName>
        <ecNumber evidence="12">5.6.2.4</ecNumber>
    </alternativeName>
    <alternativeName>
        <fullName evidence="12">DNA 3'-5' helicase PriA</fullName>
    </alternativeName>
</protein>
<evidence type="ECO:0000256" key="3">
    <source>
        <dbReference type="ARBA" id="ARBA00022723"/>
    </source>
</evidence>
<dbReference type="CDD" id="cd18804">
    <property type="entry name" value="SF2_C_priA"/>
    <property type="match status" value="1"/>
</dbReference>
<evidence type="ECO:0000256" key="9">
    <source>
        <dbReference type="ARBA" id="ARBA00023125"/>
    </source>
</evidence>
<keyword evidence="1 12" id="KW-0639">Primosome</keyword>
<dbReference type="PROSITE" id="PS51192">
    <property type="entry name" value="HELICASE_ATP_BIND_1"/>
    <property type="match status" value="1"/>
</dbReference>
<dbReference type="Pfam" id="PF18319">
    <property type="entry name" value="Zn_ribbon_PriA"/>
    <property type="match status" value="1"/>
</dbReference>
<dbReference type="InterPro" id="IPR027417">
    <property type="entry name" value="P-loop_NTPase"/>
</dbReference>
<feature type="binding site" evidence="12">
    <location>
        <position position="535"/>
    </location>
    <ligand>
        <name>Zn(2+)</name>
        <dbReference type="ChEBI" id="CHEBI:29105"/>
        <label>2</label>
    </ligand>
</feature>
<dbReference type="GO" id="GO:0005524">
    <property type="term" value="F:ATP binding"/>
    <property type="evidence" value="ECO:0007669"/>
    <property type="project" value="UniProtKB-UniRule"/>
</dbReference>
<feature type="binding site" evidence="12">
    <location>
        <position position="526"/>
    </location>
    <ligand>
        <name>Zn(2+)</name>
        <dbReference type="ChEBI" id="CHEBI:29105"/>
        <label>1</label>
    </ligand>
</feature>
<evidence type="ECO:0000256" key="7">
    <source>
        <dbReference type="ARBA" id="ARBA00022833"/>
    </source>
</evidence>
<dbReference type="NCBIfam" id="TIGR00595">
    <property type="entry name" value="priA"/>
    <property type="match status" value="1"/>
</dbReference>
<evidence type="ECO:0000256" key="5">
    <source>
        <dbReference type="ARBA" id="ARBA00022801"/>
    </source>
</evidence>
<dbReference type="InterPro" id="IPR001650">
    <property type="entry name" value="Helicase_C-like"/>
</dbReference>
<comment type="catalytic activity">
    <reaction evidence="11 12">
        <text>ATP + H2O = ADP + phosphate + H(+)</text>
        <dbReference type="Rhea" id="RHEA:13065"/>
        <dbReference type="ChEBI" id="CHEBI:15377"/>
        <dbReference type="ChEBI" id="CHEBI:15378"/>
        <dbReference type="ChEBI" id="CHEBI:30616"/>
        <dbReference type="ChEBI" id="CHEBI:43474"/>
        <dbReference type="ChEBI" id="CHEBI:456216"/>
        <dbReference type="EC" id="5.6.2.4"/>
    </reaction>
</comment>
<feature type="binding site" evidence="12">
    <location>
        <position position="566"/>
    </location>
    <ligand>
        <name>Zn(2+)</name>
        <dbReference type="ChEBI" id="CHEBI:29105"/>
        <label>1</label>
    </ligand>
</feature>
<reference evidence="15 16" key="1">
    <citation type="submission" date="2016-11" db="EMBL/GenBank/DDBJ databases">
        <authorList>
            <person name="Jaros S."/>
            <person name="Januszkiewicz K."/>
            <person name="Wedrychowicz H."/>
        </authorList>
    </citation>
    <scope>NUCLEOTIDE SEQUENCE [LARGE SCALE GENOMIC DNA]</scope>
    <source>
        <strain evidence="15 16">DSM 21425</strain>
    </source>
</reference>
<dbReference type="InterPro" id="IPR005259">
    <property type="entry name" value="PriA"/>
</dbReference>
<dbReference type="GO" id="GO:1990077">
    <property type="term" value="C:primosome complex"/>
    <property type="evidence" value="ECO:0007669"/>
    <property type="project" value="UniProtKB-UniRule"/>
</dbReference>
<feature type="binding site" evidence="12">
    <location>
        <position position="523"/>
    </location>
    <ligand>
        <name>Zn(2+)</name>
        <dbReference type="ChEBI" id="CHEBI:29105"/>
        <label>1</label>
    </ligand>
</feature>
<keyword evidence="5 12" id="KW-0378">Hydrolase</keyword>
<dbReference type="Proteomes" id="UP000184225">
    <property type="component" value="Unassembled WGS sequence"/>
</dbReference>
<keyword evidence="3 12" id="KW-0479">Metal-binding</keyword>
<feature type="binding site" evidence="12">
    <location>
        <position position="550"/>
    </location>
    <ligand>
        <name>Zn(2+)</name>
        <dbReference type="ChEBI" id="CHEBI:29105"/>
        <label>2</label>
    </ligand>
</feature>
<dbReference type="OrthoDB" id="9759544at2"/>
<evidence type="ECO:0000256" key="1">
    <source>
        <dbReference type="ARBA" id="ARBA00022515"/>
    </source>
</evidence>
<dbReference type="Pfam" id="PF18074">
    <property type="entry name" value="PriA_C"/>
    <property type="match status" value="1"/>
</dbReference>
<dbReference type="InterPro" id="IPR041222">
    <property type="entry name" value="PriA_3primeBD"/>
</dbReference>
<dbReference type="GO" id="GO:0006310">
    <property type="term" value="P:DNA recombination"/>
    <property type="evidence" value="ECO:0007669"/>
    <property type="project" value="InterPro"/>
</dbReference>
<dbReference type="HAMAP" id="MF_00983">
    <property type="entry name" value="PriA"/>
    <property type="match status" value="1"/>
</dbReference>
<evidence type="ECO:0000256" key="10">
    <source>
        <dbReference type="ARBA" id="ARBA00023235"/>
    </source>
</evidence>
<dbReference type="Pfam" id="PF17764">
    <property type="entry name" value="PriA_3primeBD"/>
    <property type="match status" value="1"/>
</dbReference>
<evidence type="ECO:0000259" key="13">
    <source>
        <dbReference type="PROSITE" id="PS51192"/>
    </source>
</evidence>
<evidence type="ECO:0000256" key="2">
    <source>
        <dbReference type="ARBA" id="ARBA00022705"/>
    </source>
</evidence>
<keyword evidence="10 12" id="KW-0413">Isomerase</keyword>
<dbReference type="Pfam" id="PF00271">
    <property type="entry name" value="Helicase_C"/>
    <property type="match status" value="1"/>
</dbReference>
<dbReference type="Pfam" id="PF04851">
    <property type="entry name" value="ResIII"/>
    <property type="match status" value="1"/>
</dbReference>
<evidence type="ECO:0000256" key="12">
    <source>
        <dbReference type="HAMAP-Rule" id="MF_00983"/>
    </source>
</evidence>
<feature type="binding site" evidence="12">
    <location>
        <position position="532"/>
    </location>
    <ligand>
        <name>Zn(2+)</name>
        <dbReference type="ChEBI" id="CHEBI:29105"/>
        <label>2</label>
    </ligand>
</feature>
<dbReference type="GO" id="GO:0006269">
    <property type="term" value="P:DNA replication, synthesis of primer"/>
    <property type="evidence" value="ECO:0007669"/>
    <property type="project" value="UniProtKB-KW"/>
</dbReference>
<evidence type="ECO:0000313" key="15">
    <source>
        <dbReference type="EMBL" id="SHI76017.1"/>
    </source>
</evidence>
<dbReference type="RefSeq" id="WP_073149691.1">
    <property type="nucleotide sequence ID" value="NZ_FQYY01000004.1"/>
</dbReference>
<dbReference type="SUPFAM" id="SSF52540">
    <property type="entry name" value="P-loop containing nucleoside triphosphate hydrolases"/>
    <property type="match status" value="1"/>
</dbReference>
<evidence type="ECO:0000256" key="11">
    <source>
        <dbReference type="ARBA" id="ARBA00048988"/>
    </source>
</evidence>
<keyword evidence="7 12" id="KW-0862">Zinc</keyword>
<name>A0A1M6DRZ7_9FLAO</name>
<dbReference type="SMART" id="SM00490">
    <property type="entry name" value="HELICc"/>
    <property type="match status" value="1"/>
</dbReference>
<dbReference type="SMART" id="SM00487">
    <property type="entry name" value="DEXDc"/>
    <property type="match status" value="1"/>
</dbReference>
<feature type="domain" description="Helicase C-terminal" evidence="14">
    <location>
        <begin position="558"/>
        <end position="713"/>
    </location>
</feature>
<dbReference type="EC" id="5.6.2.4" evidence="12"/>
<dbReference type="EMBL" id="FQYY01000004">
    <property type="protein sequence ID" value="SHI76017.1"/>
    <property type="molecule type" value="Genomic_DNA"/>
</dbReference>
<keyword evidence="9 12" id="KW-0238">DNA-binding</keyword>
<comment type="subunit">
    <text evidence="12">Component of the replication restart primosome.</text>
</comment>
<evidence type="ECO:0000256" key="8">
    <source>
        <dbReference type="ARBA" id="ARBA00022840"/>
    </source>
</evidence>
<accession>A0A1M6DRZ7</accession>
<evidence type="ECO:0000313" key="16">
    <source>
        <dbReference type="Proteomes" id="UP000184225"/>
    </source>
</evidence>
<dbReference type="GO" id="GO:0003677">
    <property type="term" value="F:DNA binding"/>
    <property type="evidence" value="ECO:0007669"/>
    <property type="project" value="UniProtKB-UniRule"/>
</dbReference>
<dbReference type="Gene3D" id="3.40.1440.60">
    <property type="entry name" value="PriA, 3(prime) DNA-binding domain"/>
    <property type="match status" value="1"/>
</dbReference>
<feature type="binding site" evidence="12">
    <location>
        <position position="563"/>
    </location>
    <ligand>
        <name>Zn(2+)</name>
        <dbReference type="ChEBI" id="CHEBI:29105"/>
        <label>1</label>
    </ligand>
</feature>
<dbReference type="GO" id="GO:0006270">
    <property type="term" value="P:DNA replication initiation"/>
    <property type="evidence" value="ECO:0007669"/>
    <property type="project" value="TreeGrafter"/>
</dbReference>
<dbReference type="CDD" id="cd17929">
    <property type="entry name" value="DEXHc_priA"/>
    <property type="match status" value="1"/>
</dbReference>
<evidence type="ECO:0000256" key="6">
    <source>
        <dbReference type="ARBA" id="ARBA00022806"/>
    </source>
</evidence>
<dbReference type="Gene3D" id="3.40.50.300">
    <property type="entry name" value="P-loop containing nucleotide triphosphate hydrolases"/>
    <property type="match status" value="2"/>
</dbReference>
<keyword evidence="2 12" id="KW-0235">DNA replication</keyword>
<dbReference type="FunFam" id="3.40.1440.60:FF:000001">
    <property type="entry name" value="Primosomal protein N"/>
    <property type="match status" value="1"/>
</dbReference>
<dbReference type="PANTHER" id="PTHR30580:SF0">
    <property type="entry name" value="PRIMOSOMAL PROTEIN N"/>
    <property type="match status" value="1"/>
</dbReference>
<dbReference type="GO" id="GO:0008270">
    <property type="term" value="F:zinc ion binding"/>
    <property type="evidence" value="ECO:0007669"/>
    <property type="project" value="UniProtKB-UniRule"/>
</dbReference>
<comment type="catalytic activity">
    <reaction evidence="12">
        <text>Couples ATP hydrolysis with the unwinding of duplex DNA by translocating in the 3'-5' direction.</text>
        <dbReference type="EC" id="5.6.2.4"/>
    </reaction>
</comment>
<keyword evidence="16" id="KW-1185">Reference proteome</keyword>
<sequence>MDKFADVILPLYLPKHFTYQIDDKDISILQPGMRVAVPFGKTKVYTGIVAKIHNTKPTQYDAKLIEEILDTQPSVTSHQLKFWSWIASYYMCAEGDVLKAALPSAFLLESETVIELNKENNLEEVILTDEEYLIVEALQNQSLLKIQEVMQILGKKTVLPVINKLVSKNAIIVNQELYKQYKPKLISYLKLSSEYKQEQKLNALLENLSNAPKQREVILMLFSLEAKYKKPIEKKLLLKESKASASTIKSLIDKGVLEQYHLQKDRVNFDGKIADVEMQLNEDQQQAYLEIKNHFNNNEVTLLHGVTSSGKTEIYIKLIEETVKEGKQVLYLLPEIALTTQLIGRLQKYFGDQVLIYHSKYSVNERVEVYNHVLHNTKGKIVIGARSSIFLPFQNLGLIVVDESHEATFKQHDPAPRYQARDASVVLASFFKSKLLLGSATPSLESYHNTKSHKYKLVELKKRYGNVLPPIIELVDIKDKHKKKKMTGHFSDRLLEEMRETLAEGKQVILFQNRRGFSPILECGTCGNSPQCPNCDVSLTYHQHNNSLRCHYCGYFMAMQKQCIACGSADLSTKGFGTEQVETELAALFPNHNTGRMDLDTTRGKYGYEKIINAFEQRQIDILVGTQMLTKGLDFRNVDLVGVMNADGLLNFPDFRAHERSFQLLLQVAGRAGRTKDRGKVLIQTYNPYHQILQQVSTNNYVKMYEEQMEDRYNFKYPPYYRLIKLTLKGKDYNTLNDAAAWLAKALSQAFHPHVLGPEFPPVARIRNEYYKNIMLKIPPKNSIVKTKDYIQRVLKSYESIAIYRKIRVIINVDPY</sequence>
<comment type="function">
    <text evidence="12">Initiates the restart of stalled replication forks, which reloads the replicative helicase on sites other than the origin of replication. Recognizes and binds to abandoned replication forks and remodels them to uncover a helicase loading site. Promotes assembly of the primosome at these replication forks.</text>
</comment>
<keyword evidence="4 12" id="KW-0547">Nucleotide-binding</keyword>
<keyword evidence="8 12" id="KW-0067">ATP-binding</keyword>
<dbReference type="FunFam" id="3.40.50.300:FF:000489">
    <property type="entry name" value="Primosome assembly protein PriA"/>
    <property type="match status" value="1"/>
</dbReference>